<proteinExistence type="inferred from homology"/>
<dbReference type="InterPro" id="IPR013595">
    <property type="entry name" value="Pept_S33_TAP-like_C"/>
</dbReference>
<dbReference type="InterPro" id="IPR000073">
    <property type="entry name" value="AB_hydrolase_1"/>
</dbReference>
<dbReference type="GO" id="GO:0016787">
    <property type="term" value="F:hydrolase activity"/>
    <property type="evidence" value="ECO:0007669"/>
    <property type="project" value="UniProtKB-KW"/>
</dbReference>
<evidence type="ECO:0000256" key="1">
    <source>
        <dbReference type="ARBA" id="ARBA00010088"/>
    </source>
</evidence>
<feature type="non-terminal residue" evidence="5">
    <location>
        <position position="518"/>
    </location>
</feature>
<name>A0A1J7I935_9PEZI</name>
<evidence type="ECO:0000313" key="5">
    <source>
        <dbReference type="EMBL" id="OIW23851.1"/>
    </source>
</evidence>
<dbReference type="SUPFAM" id="SSF53474">
    <property type="entry name" value="alpha/beta-Hydrolases"/>
    <property type="match status" value="1"/>
</dbReference>
<keyword evidence="6" id="KW-1185">Reference proteome</keyword>
<dbReference type="PANTHER" id="PTHR43248:SF25">
    <property type="entry name" value="AB HYDROLASE-1 DOMAIN-CONTAINING PROTEIN-RELATED"/>
    <property type="match status" value="1"/>
</dbReference>
<dbReference type="EMBL" id="KV875105">
    <property type="protein sequence ID" value="OIW23851.1"/>
    <property type="molecule type" value="Genomic_DNA"/>
</dbReference>
<feature type="non-terminal residue" evidence="5">
    <location>
        <position position="1"/>
    </location>
</feature>
<keyword evidence="2" id="KW-0378">Hydrolase</keyword>
<dbReference type="STRING" id="1408157.A0A1J7I935"/>
<feature type="domain" description="Peptidase S33 tripeptidyl aminopeptidase-like C-terminal" evidence="4">
    <location>
        <begin position="406"/>
        <end position="510"/>
    </location>
</feature>
<feature type="domain" description="AB hydrolase-1" evidence="3">
    <location>
        <begin position="67"/>
        <end position="234"/>
    </location>
</feature>
<evidence type="ECO:0000256" key="2">
    <source>
        <dbReference type="ARBA" id="ARBA00022801"/>
    </source>
</evidence>
<dbReference type="AlphaFoldDB" id="A0A1J7I935"/>
<dbReference type="Proteomes" id="UP000182658">
    <property type="component" value="Unassembled WGS sequence"/>
</dbReference>
<dbReference type="InterPro" id="IPR051601">
    <property type="entry name" value="Serine_prot/Carboxylest_S33"/>
</dbReference>
<accession>A0A1J7I935</accession>
<comment type="similarity">
    <text evidence="1">Belongs to the peptidase S33 family.</text>
</comment>
<sequence length="518" mass="56369">QDSANEWVDIPASRTLTWHTCADKQYDCARLDLPMDWLNPSDDQRVVLAIMRIRANANSTLGAYRGPVFFNPGGPGGSGTWSLRDHGRLLQTIVGDNHDIVSWDPRGVGASVPRIECWDTVQSRRFWELQEVGVIDSHPGVLYDAYARAEAFSQVCARQLNGSGILRHSSTVYHARDMLEILNQLGEEKLKYWGFSYGTVLGGTFAAMYPDKVERMVSDGNVDYQEWYHDAQINHLRDTDKVMDAFYTTCHRAGPAKCDFHAPSPAKIKSRLDALLSNLSTTPVIVAPSPSGPDLPELITYSSLKRLISTVLYQPVRMFAPFATVLAALEHRDGTPFYNLTLARSPRPSTLCNLPTVPPTVPVSGPGHEDTPDAFPAIYCSDAPPFLSSPTEFATYAARLQTLSSAAGAVYALTRLSCAGRAAVRPKWTLDRPVGAPDGTAFPILFVANTADNVTPLVSARNNSAAFPGSVVLVQEGWGHTSLAAPSRCTAGVVRGYFQEGALPEVGRVCGVDVEPFG</sequence>
<dbReference type="InParanoid" id="A0A1J7I935"/>
<evidence type="ECO:0000259" key="3">
    <source>
        <dbReference type="Pfam" id="PF00561"/>
    </source>
</evidence>
<gene>
    <name evidence="5" type="ORF">CONLIGDRAFT_558201</name>
</gene>
<evidence type="ECO:0008006" key="7">
    <source>
        <dbReference type="Google" id="ProtNLM"/>
    </source>
</evidence>
<dbReference type="Pfam" id="PF00561">
    <property type="entry name" value="Abhydrolase_1"/>
    <property type="match status" value="1"/>
</dbReference>
<dbReference type="OrthoDB" id="425534at2759"/>
<dbReference type="PANTHER" id="PTHR43248">
    <property type="entry name" value="2-SUCCINYL-6-HYDROXY-2,4-CYCLOHEXADIENE-1-CARBOXYLATE SYNTHASE"/>
    <property type="match status" value="1"/>
</dbReference>
<organism evidence="5 6">
    <name type="scientific">Coniochaeta ligniaria NRRL 30616</name>
    <dbReference type="NCBI Taxonomy" id="1408157"/>
    <lineage>
        <taxon>Eukaryota</taxon>
        <taxon>Fungi</taxon>
        <taxon>Dikarya</taxon>
        <taxon>Ascomycota</taxon>
        <taxon>Pezizomycotina</taxon>
        <taxon>Sordariomycetes</taxon>
        <taxon>Sordariomycetidae</taxon>
        <taxon>Coniochaetales</taxon>
        <taxon>Coniochaetaceae</taxon>
        <taxon>Coniochaeta</taxon>
    </lineage>
</organism>
<evidence type="ECO:0000313" key="6">
    <source>
        <dbReference type="Proteomes" id="UP000182658"/>
    </source>
</evidence>
<dbReference type="InterPro" id="IPR029058">
    <property type="entry name" value="AB_hydrolase_fold"/>
</dbReference>
<dbReference type="Pfam" id="PF08386">
    <property type="entry name" value="Abhydrolase_4"/>
    <property type="match status" value="1"/>
</dbReference>
<protein>
    <recommendedName>
        <fullName evidence="7">Alpha/beta-hydrolase</fullName>
    </recommendedName>
</protein>
<evidence type="ECO:0000259" key="4">
    <source>
        <dbReference type="Pfam" id="PF08386"/>
    </source>
</evidence>
<reference evidence="5 6" key="1">
    <citation type="submission" date="2016-10" db="EMBL/GenBank/DDBJ databases">
        <title>Draft genome sequence of Coniochaeta ligniaria NRRL30616, a lignocellulolytic fungus for bioabatement of inhibitors in plant biomass hydrolysates.</title>
        <authorList>
            <consortium name="DOE Joint Genome Institute"/>
            <person name="Jimenez D.J."/>
            <person name="Hector R.E."/>
            <person name="Riley R."/>
            <person name="Sun H."/>
            <person name="Grigoriev I.V."/>
            <person name="Van Elsas J.D."/>
            <person name="Nichols N.N."/>
        </authorList>
    </citation>
    <scope>NUCLEOTIDE SEQUENCE [LARGE SCALE GENOMIC DNA]</scope>
    <source>
        <strain evidence="5 6">NRRL 30616</strain>
    </source>
</reference>
<dbReference type="Gene3D" id="3.40.50.1820">
    <property type="entry name" value="alpha/beta hydrolase"/>
    <property type="match status" value="1"/>
</dbReference>